<dbReference type="AlphaFoldDB" id="A0AAE1D8K6"/>
<protein>
    <submittedName>
        <fullName evidence="1">Uncharacterized protein</fullName>
    </submittedName>
</protein>
<dbReference type="EMBL" id="JAWDGP010004953">
    <property type="protein sequence ID" value="KAK3760755.1"/>
    <property type="molecule type" value="Genomic_DNA"/>
</dbReference>
<organism evidence="1 2">
    <name type="scientific">Elysia crispata</name>
    <name type="common">lettuce slug</name>
    <dbReference type="NCBI Taxonomy" id="231223"/>
    <lineage>
        <taxon>Eukaryota</taxon>
        <taxon>Metazoa</taxon>
        <taxon>Spiralia</taxon>
        <taxon>Lophotrochozoa</taxon>
        <taxon>Mollusca</taxon>
        <taxon>Gastropoda</taxon>
        <taxon>Heterobranchia</taxon>
        <taxon>Euthyneura</taxon>
        <taxon>Panpulmonata</taxon>
        <taxon>Sacoglossa</taxon>
        <taxon>Placobranchoidea</taxon>
        <taxon>Plakobranchidae</taxon>
        <taxon>Elysia</taxon>
    </lineage>
</organism>
<proteinExistence type="predicted"/>
<comment type="caution">
    <text evidence="1">The sequence shown here is derived from an EMBL/GenBank/DDBJ whole genome shotgun (WGS) entry which is preliminary data.</text>
</comment>
<name>A0AAE1D8K6_9GAST</name>
<keyword evidence="2" id="KW-1185">Reference proteome</keyword>
<dbReference type="Proteomes" id="UP001283361">
    <property type="component" value="Unassembled WGS sequence"/>
</dbReference>
<evidence type="ECO:0000313" key="2">
    <source>
        <dbReference type="Proteomes" id="UP001283361"/>
    </source>
</evidence>
<accession>A0AAE1D8K6</accession>
<reference evidence="1" key="1">
    <citation type="journal article" date="2023" name="G3 (Bethesda)">
        <title>A reference genome for the long-term kleptoplast-retaining sea slug Elysia crispata morphotype clarki.</title>
        <authorList>
            <person name="Eastman K.E."/>
            <person name="Pendleton A.L."/>
            <person name="Shaikh M.A."/>
            <person name="Suttiyut T."/>
            <person name="Ogas R."/>
            <person name="Tomko P."/>
            <person name="Gavelis G."/>
            <person name="Widhalm J.R."/>
            <person name="Wisecaver J.H."/>
        </authorList>
    </citation>
    <scope>NUCLEOTIDE SEQUENCE</scope>
    <source>
        <strain evidence="1">ECLA1</strain>
    </source>
</reference>
<gene>
    <name evidence="1" type="ORF">RRG08_056166</name>
</gene>
<sequence>MRHVCQAWGECVNKSNTGMPVFAPDHSEEDVVKPSTVSHCQNTAFGASVESRQNPHRNDKESLVIPQFVVRCTLWQKHDLQFSSRVSDWWTDTMIRQHKIRKRRLNTLPHDTMIRQHKIRKRRLNTLPHDTMIRQHKIRKRRLNTLPHDTMIRQHKIRKRRLNTLPHDTMIRQQKIRKRRLNTLPHSLLTGSSRL</sequence>
<evidence type="ECO:0000313" key="1">
    <source>
        <dbReference type="EMBL" id="KAK3760755.1"/>
    </source>
</evidence>